<keyword evidence="4 5" id="KW-0067">ATP-binding</keyword>
<gene>
    <name evidence="8" type="ORF">ACFPCY_07385</name>
</gene>
<reference evidence="9" key="1">
    <citation type="journal article" date="2019" name="Int. J. Syst. Evol. Microbiol.">
        <title>The Global Catalogue of Microorganisms (GCM) 10K type strain sequencing project: providing services to taxonomists for standard genome sequencing and annotation.</title>
        <authorList>
            <consortium name="The Broad Institute Genomics Platform"/>
            <consortium name="The Broad Institute Genome Sequencing Center for Infectious Disease"/>
            <person name="Wu L."/>
            <person name="Ma J."/>
        </authorList>
    </citation>
    <scope>NUCLEOTIDE SEQUENCE [LARGE SCALE GENOMIC DNA]</scope>
    <source>
        <strain evidence="9">KLKA75</strain>
    </source>
</reference>
<dbReference type="Gene3D" id="3.40.50.300">
    <property type="entry name" value="P-loop containing nucleotide triphosphate hydrolases"/>
    <property type="match status" value="2"/>
</dbReference>
<protein>
    <submittedName>
        <fullName evidence="8">HelD family protein</fullName>
    </submittedName>
</protein>
<evidence type="ECO:0000256" key="6">
    <source>
        <dbReference type="SAM" id="MobiDB-lite"/>
    </source>
</evidence>
<evidence type="ECO:0000256" key="2">
    <source>
        <dbReference type="ARBA" id="ARBA00022801"/>
    </source>
</evidence>
<feature type="compositionally biased region" description="Acidic residues" evidence="6">
    <location>
        <begin position="110"/>
        <end position="127"/>
    </location>
</feature>
<dbReference type="InterPro" id="IPR014016">
    <property type="entry name" value="UvrD-like_ATP-bd"/>
</dbReference>
<feature type="region of interest" description="Disordered" evidence="6">
    <location>
        <begin position="1"/>
        <end position="30"/>
    </location>
</feature>
<feature type="compositionally biased region" description="Low complexity" evidence="6">
    <location>
        <begin position="7"/>
        <end position="30"/>
    </location>
</feature>
<evidence type="ECO:0000256" key="5">
    <source>
        <dbReference type="PROSITE-ProRule" id="PRU00560"/>
    </source>
</evidence>
<proteinExistence type="predicted"/>
<feature type="binding site" evidence="5">
    <location>
        <begin position="250"/>
        <end position="257"/>
    </location>
    <ligand>
        <name>ATP</name>
        <dbReference type="ChEBI" id="CHEBI:30616"/>
    </ligand>
</feature>
<comment type="caution">
    <text evidence="8">The sequence shown here is derived from an EMBL/GenBank/DDBJ whole genome shotgun (WGS) entry which is preliminary data.</text>
</comment>
<evidence type="ECO:0000256" key="3">
    <source>
        <dbReference type="ARBA" id="ARBA00022806"/>
    </source>
</evidence>
<evidence type="ECO:0000259" key="7">
    <source>
        <dbReference type="PROSITE" id="PS51198"/>
    </source>
</evidence>
<dbReference type="EMBL" id="JBHSIT010000002">
    <property type="protein sequence ID" value="MFC4907137.1"/>
    <property type="molecule type" value="Genomic_DNA"/>
</dbReference>
<dbReference type="PANTHER" id="PTHR11070">
    <property type="entry name" value="UVRD / RECB / PCRA DNA HELICASE FAMILY MEMBER"/>
    <property type="match status" value="1"/>
</dbReference>
<organism evidence="8 9">
    <name type="scientific">Actinomadura gamaensis</name>
    <dbReference type="NCBI Taxonomy" id="1763541"/>
    <lineage>
        <taxon>Bacteria</taxon>
        <taxon>Bacillati</taxon>
        <taxon>Actinomycetota</taxon>
        <taxon>Actinomycetes</taxon>
        <taxon>Streptosporangiales</taxon>
        <taxon>Thermomonosporaceae</taxon>
        <taxon>Actinomadura</taxon>
    </lineage>
</organism>
<dbReference type="Proteomes" id="UP001595872">
    <property type="component" value="Unassembled WGS sequence"/>
</dbReference>
<dbReference type="InterPro" id="IPR000212">
    <property type="entry name" value="DNA_helicase_UvrD/REP"/>
</dbReference>
<dbReference type="InterPro" id="IPR027417">
    <property type="entry name" value="P-loop_NTPase"/>
</dbReference>
<accession>A0ABV9TSQ3</accession>
<evidence type="ECO:0000256" key="1">
    <source>
        <dbReference type="ARBA" id="ARBA00022741"/>
    </source>
</evidence>
<keyword evidence="9" id="KW-1185">Reference proteome</keyword>
<dbReference type="SUPFAM" id="SSF52540">
    <property type="entry name" value="P-loop containing nucleoside triphosphate hydrolases"/>
    <property type="match status" value="1"/>
</dbReference>
<dbReference type="RefSeq" id="WP_378252878.1">
    <property type="nucleotide sequence ID" value="NZ_JBHSIT010000002.1"/>
</dbReference>
<name>A0ABV9TSQ3_9ACTN</name>
<keyword evidence="2 5" id="KW-0378">Hydrolase</keyword>
<feature type="domain" description="UvrD-like helicase ATP-binding" evidence="7">
    <location>
        <begin position="229"/>
        <end position="569"/>
    </location>
</feature>
<feature type="compositionally biased region" description="Basic and acidic residues" evidence="6">
    <location>
        <begin position="98"/>
        <end position="109"/>
    </location>
</feature>
<sequence length="723" mass="77154">MPGRSDTAAAPAAPGTAAFPPATPGTAASGTAAPDVLAAERAHLAAAREALRRMRAHAESLSADMAADWVSRQYLESLLDQRVAALADHPDTPLFFGRMDRDGEDARESPDDDSADDSADHLDDDSADGPGLTTMYVGRRHIHDDDGDRRPLVLDWRAPVCRAFYQAGPADTMGWRLRRRFGFQGGELTAFEDEPLDVPEDAGGPRTSALLTAEIERPRTGPMRDIVATIQPEQDVIVRADLGRTVCVQGAPGTGKTAVGLHRAAYLLFTHRERLARSGVLIVGPNRAFLAYISAVLPALGEVRVDQATVDDLLGAPTGTGPAEASAVKGDARMAEVLRKALWRHVRKPEEGLVYTRGVAKFRLADHEVRQTAAALRGTTRYAAGRDMLAQRLAHQILVLMEQRGEAPDDRVQDQVARSRPVKQVLDAVWPKVTPEAVLHGLLSDADALRAAARGVLTDEEQAAILWPKPPRSPRSAKWTSADRALLDELADLIERTRSLGHLVVDEAQDLSAMQLRALGRRCAAGSATVLGDIAQGTTPWSARSWDEVLGHLGQEGDVTELAVGFRVPGTVLDFAAALLPHIATGLAAPRSLRAGAGALTVRRTGDVVQDAADTARGLLELEGTVGLIVPDAAVEAHARALDAAGVPHGVLDLESTGEDERLQLVPATLAKGLEFDHVVVAEPAEIAAAEERGLARLYVVLTRSVTSLAVLHAAPLPEPLRR</sequence>
<keyword evidence="1 5" id="KW-0547">Nucleotide-binding</keyword>
<evidence type="ECO:0000313" key="9">
    <source>
        <dbReference type="Proteomes" id="UP001595872"/>
    </source>
</evidence>
<feature type="region of interest" description="Disordered" evidence="6">
    <location>
        <begin position="93"/>
        <end position="133"/>
    </location>
</feature>
<evidence type="ECO:0000313" key="8">
    <source>
        <dbReference type="EMBL" id="MFC4907137.1"/>
    </source>
</evidence>
<evidence type="ECO:0000256" key="4">
    <source>
        <dbReference type="ARBA" id="ARBA00022840"/>
    </source>
</evidence>
<dbReference type="PROSITE" id="PS51198">
    <property type="entry name" value="UVRD_HELICASE_ATP_BIND"/>
    <property type="match status" value="1"/>
</dbReference>
<dbReference type="PANTHER" id="PTHR11070:SF45">
    <property type="entry name" value="DNA 3'-5' HELICASE"/>
    <property type="match status" value="1"/>
</dbReference>
<keyword evidence="3 5" id="KW-0347">Helicase</keyword>